<reference evidence="2 3" key="1">
    <citation type="submission" date="2024-06" db="EMBL/GenBank/DDBJ databases">
        <title>Lysinibacillus zambalefons sp. nov., a Novel Firmicute Isolated from the Poon Bato Zambales Hyperalkaline Spring.</title>
        <authorList>
            <person name="Aja J.A."/>
            <person name="Lazaro J.E.H."/>
            <person name="Llorin L.D."/>
            <person name="Lim K.R."/>
            <person name="Teodosio J."/>
            <person name="Dalisay D.S."/>
        </authorList>
    </citation>
    <scope>NUCLEOTIDE SEQUENCE [LARGE SCALE GENOMIC DNA]</scope>
    <source>
        <strain evidence="2 3">M3</strain>
    </source>
</reference>
<dbReference type="Gene3D" id="3.40.710.10">
    <property type="entry name" value="DD-peptidase/beta-lactamase superfamily"/>
    <property type="match status" value="1"/>
</dbReference>
<gene>
    <name evidence="2" type="ORF">ABNX05_21775</name>
</gene>
<dbReference type="SUPFAM" id="SSF56601">
    <property type="entry name" value="beta-lactamase/transpeptidase-like"/>
    <property type="match status" value="1"/>
</dbReference>
<keyword evidence="2" id="KW-0378">Hydrolase</keyword>
<dbReference type="Proteomes" id="UP001478862">
    <property type="component" value="Unassembled WGS sequence"/>
</dbReference>
<dbReference type="InterPro" id="IPR012338">
    <property type="entry name" value="Beta-lactam/transpept-like"/>
</dbReference>
<evidence type="ECO:0000313" key="2">
    <source>
        <dbReference type="EMBL" id="MEQ6357265.1"/>
    </source>
</evidence>
<protein>
    <submittedName>
        <fullName evidence="2">Serine hydrolase</fullName>
        <ecNumber evidence="2">3.-.-.-</ecNumber>
    </submittedName>
</protein>
<dbReference type="PANTHER" id="PTHR43283:SF7">
    <property type="entry name" value="BETA-LACTAMASE-RELATED DOMAIN-CONTAINING PROTEIN"/>
    <property type="match status" value="1"/>
</dbReference>
<dbReference type="Pfam" id="PF00144">
    <property type="entry name" value="Beta-lactamase"/>
    <property type="match status" value="1"/>
</dbReference>
<dbReference type="InterPro" id="IPR001466">
    <property type="entry name" value="Beta-lactam-related"/>
</dbReference>
<dbReference type="EC" id="3.-.-.-" evidence="2"/>
<keyword evidence="3" id="KW-1185">Reference proteome</keyword>
<feature type="domain" description="Beta-lactamase-related" evidence="1">
    <location>
        <begin position="23"/>
        <end position="287"/>
    </location>
</feature>
<evidence type="ECO:0000313" key="3">
    <source>
        <dbReference type="Proteomes" id="UP001478862"/>
    </source>
</evidence>
<proteinExistence type="predicted"/>
<comment type="caution">
    <text evidence="2">The sequence shown here is derived from an EMBL/GenBank/DDBJ whole genome shotgun (WGS) entry which is preliminary data.</text>
</comment>
<sequence length="308" mass="36323">MIDYPFLQNRLKKEKINTFLINSHGKTIFRYYKNKKQQQKLHKINSCTKGILSILFGIAIDRKYLASVHIPVHSFFPELFERQDDKRKMDMTIYHLLTMTEGLDFPEFGEWNCFAPMVFHSDIVKFIINRPMVHPVGTHMNYNSGCSHILSAILQQVTSMKTKEFANRYLFQPLGIQEYQWYEDKKKISKGADGLLLKAEDMMKVGLLVLKKGVYNEKRIVSEDWINHSIKPNLMTYEKIGYYGMHWWVNKQNETKAFSEDNHYFFALGFGGQYIFIWPKEELVITITGDLYETSLLPLQLIKDHILR</sequence>
<dbReference type="GO" id="GO:0016787">
    <property type="term" value="F:hydrolase activity"/>
    <property type="evidence" value="ECO:0007669"/>
    <property type="project" value="UniProtKB-KW"/>
</dbReference>
<name>A0ABV1MXL6_9BACI</name>
<dbReference type="PANTHER" id="PTHR43283">
    <property type="entry name" value="BETA-LACTAMASE-RELATED"/>
    <property type="match status" value="1"/>
</dbReference>
<dbReference type="InterPro" id="IPR050789">
    <property type="entry name" value="Diverse_Enzym_Activities"/>
</dbReference>
<evidence type="ECO:0000259" key="1">
    <source>
        <dbReference type="Pfam" id="PF00144"/>
    </source>
</evidence>
<dbReference type="RefSeq" id="WP_349661634.1">
    <property type="nucleotide sequence ID" value="NZ_JBEGDG010000023.1"/>
</dbReference>
<accession>A0ABV1MXL6</accession>
<organism evidence="2 3">
    <name type="scientific">Lysinibacillus zambalensis</name>
    <dbReference type="NCBI Taxonomy" id="3160866"/>
    <lineage>
        <taxon>Bacteria</taxon>
        <taxon>Bacillati</taxon>
        <taxon>Bacillota</taxon>
        <taxon>Bacilli</taxon>
        <taxon>Bacillales</taxon>
        <taxon>Bacillaceae</taxon>
        <taxon>Lysinibacillus</taxon>
    </lineage>
</organism>
<dbReference type="EMBL" id="JBEGDG010000023">
    <property type="protein sequence ID" value="MEQ6357265.1"/>
    <property type="molecule type" value="Genomic_DNA"/>
</dbReference>